<feature type="non-terminal residue" evidence="1">
    <location>
        <position position="384"/>
    </location>
</feature>
<protein>
    <submittedName>
        <fullName evidence="1">Uncharacterized protein</fullName>
    </submittedName>
</protein>
<dbReference type="Proteomes" id="UP000824469">
    <property type="component" value="Unassembled WGS sequence"/>
</dbReference>
<name>A0AA38C3Q8_TAXCH</name>
<evidence type="ECO:0000313" key="2">
    <source>
        <dbReference type="Proteomes" id="UP000824469"/>
    </source>
</evidence>
<dbReference type="Pfam" id="PF06830">
    <property type="entry name" value="Root_cap"/>
    <property type="match status" value="1"/>
</dbReference>
<accession>A0AA38C3Q8</accession>
<evidence type="ECO:0000313" key="1">
    <source>
        <dbReference type="EMBL" id="KAH9288903.1"/>
    </source>
</evidence>
<dbReference type="AlphaFoldDB" id="A0AA38C3Q8"/>
<sequence>LSYGTEEAINPDPEKQRRHGAGLQFCPLKLQFISRMKMASCYCKAALVLLVISSFLEYDADASRGNPGANLEGQKRLCLVKGPCYRKTLVCPDSCPEERPLNRSHIACFADCWDNCTATCRWRKPNCNLEGAICYEPRFIGGDGVMFYFHGSANNDFCMVSDKNLQVNAHFIGKRPLGRTKDYTWVQSLGIMFSTHTFTVATKKVSKWDDDVDHFLFSFDDKEFTIPTKYLSNWQSPSSDVKVERTNDTNNIQLSIPQKMEAFISVEPVTQHDSHVHNYQIPLDDAFAHLALEFRFFNFTSKVDGVLGKTYRPGYKTPVKFGVPMPIMGGDEKYQTSSLLAADCKSCIFEPHAPSPDDDRFIVEPINLKCNNKFGSGDGIICRR</sequence>
<dbReference type="InterPro" id="IPR009646">
    <property type="entry name" value="Root_cap"/>
</dbReference>
<proteinExistence type="predicted"/>
<dbReference type="PANTHER" id="PTHR31656">
    <property type="entry name" value="ROOT CAP DOMAIN-CONTAINING PROTEIN"/>
    <property type="match status" value="1"/>
</dbReference>
<comment type="caution">
    <text evidence="1">The sequence shown here is derived from an EMBL/GenBank/DDBJ whole genome shotgun (WGS) entry which is preliminary data.</text>
</comment>
<reference evidence="1 2" key="1">
    <citation type="journal article" date="2021" name="Nat. Plants">
        <title>The Taxus genome provides insights into paclitaxel biosynthesis.</title>
        <authorList>
            <person name="Xiong X."/>
            <person name="Gou J."/>
            <person name="Liao Q."/>
            <person name="Li Y."/>
            <person name="Zhou Q."/>
            <person name="Bi G."/>
            <person name="Li C."/>
            <person name="Du R."/>
            <person name="Wang X."/>
            <person name="Sun T."/>
            <person name="Guo L."/>
            <person name="Liang H."/>
            <person name="Lu P."/>
            <person name="Wu Y."/>
            <person name="Zhang Z."/>
            <person name="Ro D.K."/>
            <person name="Shang Y."/>
            <person name="Huang S."/>
            <person name="Yan J."/>
        </authorList>
    </citation>
    <scope>NUCLEOTIDE SEQUENCE [LARGE SCALE GENOMIC DNA]</scope>
    <source>
        <strain evidence="1">Ta-2019</strain>
    </source>
</reference>
<dbReference type="EMBL" id="JAHRHJ020003813">
    <property type="protein sequence ID" value="KAH9288903.1"/>
    <property type="molecule type" value="Genomic_DNA"/>
</dbReference>
<keyword evidence="2" id="KW-1185">Reference proteome</keyword>
<gene>
    <name evidence="1" type="ORF">KI387_033020</name>
</gene>
<organism evidence="1 2">
    <name type="scientific">Taxus chinensis</name>
    <name type="common">Chinese yew</name>
    <name type="synonym">Taxus wallichiana var. chinensis</name>
    <dbReference type="NCBI Taxonomy" id="29808"/>
    <lineage>
        <taxon>Eukaryota</taxon>
        <taxon>Viridiplantae</taxon>
        <taxon>Streptophyta</taxon>
        <taxon>Embryophyta</taxon>
        <taxon>Tracheophyta</taxon>
        <taxon>Spermatophyta</taxon>
        <taxon>Pinopsida</taxon>
        <taxon>Pinidae</taxon>
        <taxon>Conifers II</taxon>
        <taxon>Cupressales</taxon>
        <taxon>Taxaceae</taxon>
        <taxon>Taxus</taxon>
    </lineage>
</organism>